<feature type="transmembrane region" description="Helical" evidence="1">
    <location>
        <begin position="363"/>
        <end position="384"/>
    </location>
</feature>
<dbReference type="AlphaFoldDB" id="A0A1T4VA39"/>
<sequence>MEKKLNWIIRSILIVFLLFVVVRYAIVNGVSSPRIEQKEKDESVDIFKKVVALVDSRITDKECTIDEIYGIGYGRNDDGDGEMTKKNFERMKKSALKLVDAKVEHLFNFYTMRGADIWIRYVDENNKNFYVYVNYSEDAMTKRVMDDTEDNFWNAVGNGLFIYSDYYEMTDRSYDLAYPRFLDYESKQDPDTEFIELDDINSIKSANDYLDLAKTRTSEIRDYLKSATKKTSKNERRISSRIKRAVLSAINNKSYGDYAANEGVFEDSGEEYHVDIDKIKIIKFEDQIEKRKNYTYPIGAKAQESVRILLIVQLVIFGIFWGLCTKLIPKLFGNEYSSFFKGFLYGAIPFLLAIFLTNEIHSWLAYGFWLGILPVIEGIILGMNKYATFSFLKKIV</sequence>
<organism evidence="2 3">
    <name type="scientific">Eubacterium uniforme</name>
    <dbReference type="NCBI Taxonomy" id="39495"/>
    <lineage>
        <taxon>Bacteria</taxon>
        <taxon>Bacillati</taxon>
        <taxon>Bacillota</taxon>
        <taxon>Clostridia</taxon>
        <taxon>Eubacteriales</taxon>
        <taxon>Eubacteriaceae</taxon>
        <taxon>Eubacterium</taxon>
    </lineage>
</organism>
<proteinExistence type="predicted"/>
<evidence type="ECO:0000313" key="3">
    <source>
        <dbReference type="Proteomes" id="UP000190814"/>
    </source>
</evidence>
<protein>
    <submittedName>
        <fullName evidence="2">Uncharacterized protein</fullName>
    </submittedName>
</protein>
<dbReference type="OrthoDB" id="1743914at2"/>
<feature type="transmembrane region" description="Helical" evidence="1">
    <location>
        <begin position="308"/>
        <end position="327"/>
    </location>
</feature>
<reference evidence="2 3" key="1">
    <citation type="submission" date="2017-02" db="EMBL/GenBank/DDBJ databases">
        <authorList>
            <person name="Peterson S.W."/>
        </authorList>
    </citation>
    <scope>NUCLEOTIDE SEQUENCE [LARGE SCALE GENOMIC DNA]</scope>
    <source>
        <strain evidence="2 3">ATCC 35992</strain>
    </source>
</reference>
<dbReference type="EMBL" id="FUXZ01000003">
    <property type="protein sequence ID" value="SKA61835.1"/>
    <property type="molecule type" value="Genomic_DNA"/>
</dbReference>
<keyword evidence="3" id="KW-1185">Reference proteome</keyword>
<evidence type="ECO:0000256" key="1">
    <source>
        <dbReference type="SAM" id="Phobius"/>
    </source>
</evidence>
<keyword evidence="1" id="KW-1133">Transmembrane helix</keyword>
<dbReference type="RefSeq" id="WP_078765463.1">
    <property type="nucleotide sequence ID" value="NZ_FUXZ01000003.1"/>
</dbReference>
<accession>A0A1T4VA39</accession>
<keyword evidence="1" id="KW-0812">Transmembrane</keyword>
<keyword evidence="1" id="KW-0472">Membrane</keyword>
<gene>
    <name evidence="2" type="ORF">SAMN02745111_00576</name>
</gene>
<name>A0A1T4VA39_9FIRM</name>
<feature type="transmembrane region" description="Helical" evidence="1">
    <location>
        <begin position="7"/>
        <end position="26"/>
    </location>
</feature>
<dbReference type="STRING" id="39495.SAMN02745111_00576"/>
<evidence type="ECO:0000313" key="2">
    <source>
        <dbReference type="EMBL" id="SKA61835.1"/>
    </source>
</evidence>
<feature type="transmembrane region" description="Helical" evidence="1">
    <location>
        <begin position="339"/>
        <end position="357"/>
    </location>
</feature>
<dbReference type="Proteomes" id="UP000190814">
    <property type="component" value="Unassembled WGS sequence"/>
</dbReference>